<accession>A8XBQ4</accession>
<keyword evidence="1" id="KW-0472">Membrane</keyword>
<keyword evidence="1" id="KW-1133">Transmembrane helix</keyword>
<evidence type="ECO:0000313" key="4">
    <source>
        <dbReference type="WormBase" id="CBG10752"/>
    </source>
</evidence>
<dbReference type="Proteomes" id="UP000008549">
    <property type="component" value="Unassembled WGS sequence"/>
</dbReference>
<dbReference type="GeneID" id="8576487"/>
<evidence type="ECO:0000313" key="3">
    <source>
        <dbReference type="Proteomes" id="UP000008549"/>
    </source>
</evidence>
<dbReference type="HOGENOM" id="CLU_674809_0_0_1"/>
<dbReference type="EMBL" id="HE600916">
    <property type="protein sequence ID" value="CAP30070.2"/>
    <property type="molecule type" value="Genomic_DNA"/>
</dbReference>
<dbReference type="WormBase" id="CBG10752">
    <property type="protein sequence ID" value="CBP49947"/>
    <property type="gene ID" value="WBGene00032038"/>
</dbReference>
<feature type="transmembrane region" description="Helical" evidence="1">
    <location>
        <begin position="357"/>
        <end position="375"/>
    </location>
</feature>
<feature type="transmembrane region" description="Helical" evidence="1">
    <location>
        <begin position="325"/>
        <end position="345"/>
    </location>
</feature>
<dbReference type="InParanoid" id="A8XBQ4"/>
<feature type="transmembrane region" description="Helical" evidence="1">
    <location>
        <begin position="226"/>
        <end position="247"/>
    </location>
</feature>
<dbReference type="KEGG" id="cbr:CBG_10752"/>
<reference evidence="2 3" key="2">
    <citation type="journal article" date="2011" name="PLoS Genet.">
        <title>Caenorhabditis briggsae recombinant inbred line genotypes reveal inter-strain incompatibility and the evolution of recombination.</title>
        <authorList>
            <person name="Ross J.A."/>
            <person name="Koboldt D.C."/>
            <person name="Staisch J.E."/>
            <person name="Chamberlin H.M."/>
            <person name="Gupta B.P."/>
            <person name="Miller R.D."/>
            <person name="Baird S.E."/>
            <person name="Haag E.S."/>
        </authorList>
    </citation>
    <scope>NUCLEOTIDE SEQUENCE [LARGE SCALE GENOMIC DNA]</scope>
    <source>
        <strain evidence="2 3">AF16</strain>
    </source>
</reference>
<name>A8XBQ4_CAEBR</name>
<feature type="transmembrane region" description="Helical" evidence="1">
    <location>
        <begin position="295"/>
        <end position="313"/>
    </location>
</feature>
<organism evidence="2 3">
    <name type="scientific">Caenorhabditis briggsae</name>
    <dbReference type="NCBI Taxonomy" id="6238"/>
    <lineage>
        <taxon>Eukaryota</taxon>
        <taxon>Metazoa</taxon>
        <taxon>Ecdysozoa</taxon>
        <taxon>Nematoda</taxon>
        <taxon>Chromadorea</taxon>
        <taxon>Rhabditida</taxon>
        <taxon>Rhabditina</taxon>
        <taxon>Rhabditomorpha</taxon>
        <taxon>Rhabditoidea</taxon>
        <taxon>Rhabditidae</taxon>
        <taxon>Peloderinae</taxon>
        <taxon>Caenorhabditis</taxon>
    </lineage>
</organism>
<evidence type="ECO:0000256" key="1">
    <source>
        <dbReference type="SAM" id="Phobius"/>
    </source>
</evidence>
<proteinExistence type="predicted"/>
<dbReference type="CTD" id="8576487"/>
<protein>
    <submittedName>
        <fullName evidence="2">Protein CBG10752</fullName>
    </submittedName>
</protein>
<sequence>MMELSQQPPGSDAFPSNQLHLRKKIYHVTNVQIITDVVMLFLTFAFYGYLLVVTPSPYVKKASTPLPELHNKSLWTISPTQVLVSNATIHEEYNNLVSIHLVSPIIRSFLLMTSFAATLRTVDFDLPIPQRFGLLQVNIALRAISGLVETSMIIKVEIYKHSIATAIVVPSILYVWPVIQLLSLLDSIFGYSKIIIWIKKCERLGQVEQMAMASMAETKKIIKFQLCTDIIFGILASILYIVVFWFLSCSRLPCPPPTSSCENSNHNQSFVTASRDRTTIIDLKQNVLFFYQPSMTLRAIFIATNGLLFGFFEDLKNQRNRMARSVIRFITISRFLSGLLDLFMISRVQYLLNSLPATLPWILFAWPLAQFFYVLDSVWGYKKVIGVLLKCERFEDIEQMAIENMNDG</sequence>
<keyword evidence="3" id="KW-1185">Reference proteome</keyword>
<gene>
    <name evidence="2 4" type="ORF">CBG10752</name>
    <name evidence="2" type="ORF">CBG_10752</name>
</gene>
<reference evidence="2 3" key="1">
    <citation type="journal article" date="2003" name="PLoS Biol.">
        <title>The genome sequence of Caenorhabditis briggsae: a platform for comparative genomics.</title>
        <authorList>
            <person name="Stein L.D."/>
            <person name="Bao Z."/>
            <person name="Blasiar D."/>
            <person name="Blumenthal T."/>
            <person name="Brent M.R."/>
            <person name="Chen N."/>
            <person name="Chinwalla A."/>
            <person name="Clarke L."/>
            <person name="Clee C."/>
            <person name="Coghlan A."/>
            <person name="Coulson A."/>
            <person name="D'Eustachio P."/>
            <person name="Fitch D.H."/>
            <person name="Fulton L.A."/>
            <person name="Fulton R.E."/>
            <person name="Griffiths-Jones S."/>
            <person name="Harris T.W."/>
            <person name="Hillier L.W."/>
            <person name="Kamath R."/>
            <person name="Kuwabara P.E."/>
            <person name="Mardis E.R."/>
            <person name="Marra M.A."/>
            <person name="Miner T.L."/>
            <person name="Minx P."/>
            <person name="Mullikin J.C."/>
            <person name="Plumb R.W."/>
            <person name="Rogers J."/>
            <person name="Schein J.E."/>
            <person name="Sohrmann M."/>
            <person name="Spieth J."/>
            <person name="Stajich J.E."/>
            <person name="Wei C."/>
            <person name="Willey D."/>
            <person name="Wilson R.K."/>
            <person name="Durbin R."/>
            <person name="Waterston R.H."/>
        </authorList>
    </citation>
    <scope>NUCLEOTIDE SEQUENCE [LARGE SCALE GENOMIC DNA]</scope>
    <source>
        <strain evidence="2 3">AF16</strain>
    </source>
</reference>
<keyword evidence="1" id="KW-0812">Transmembrane</keyword>
<evidence type="ECO:0000313" key="2">
    <source>
        <dbReference type="EMBL" id="CAP30070.2"/>
    </source>
</evidence>
<feature type="transmembrane region" description="Helical" evidence="1">
    <location>
        <begin position="31"/>
        <end position="52"/>
    </location>
</feature>
<dbReference type="RefSeq" id="XP_045094352.1">
    <property type="nucleotide sequence ID" value="XM_045236084.1"/>
</dbReference>
<dbReference type="AlphaFoldDB" id="A8XBQ4"/>